<dbReference type="SUPFAM" id="SSF47954">
    <property type="entry name" value="Cyclin-like"/>
    <property type="match status" value="2"/>
</dbReference>
<feature type="domain" description="Retinoblastoma-associated protein A-box" evidence="2">
    <location>
        <begin position="360"/>
        <end position="557"/>
    </location>
</feature>
<dbReference type="GO" id="GO:0030154">
    <property type="term" value="P:cell differentiation"/>
    <property type="evidence" value="ECO:0007669"/>
    <property type="project" value="TreeGrafter"/>
</dbReference>
<evidence type="ECO:0000313" key="4">
    <source>
        <dbReference type="Proteomes" id="UP000030680"/>
    </source>
</evidence>
<dbReference type="GO" id="GO:0000785">
    <property type="term" value="C:chromatin"/>
    <property type="evidence" value="ECO:0007669"/>
    <property type="project" value="TreeGrafter"/>
</dbReference>
<evidence type="ECO:0000256" key="1">
    <source>
        <dbReference type="SAM" id="MobiDB-lite"/>
    </source>
</evidence>
<dbReference type="OrthoDB" id="844594at2759"/>
<keyword evidence="4" id="KW-1185">Reference proteome</keyword>
<dbReference type="RefSeq" id="XP_005707093.1">
    <property type="nucleotide sequence ID" value="XM_005707036.1"/>
</dbReference>
<dbReference type="AlphaFoldDB" id="M2Y3M0"/>
<feature type="compositionally biased region" description="Low complexity" evidence="1">
    <location>
        <begin position="771"/>
        <end position="782"/>
    </location>
</feature>
<dbReference type="Gene3D" id="1.10.472.10">
    <property type="entry name" value="Cyclin-like"/>
    <property type="match status" value="2"/>
</dbReference>
<dbReference type="eggNOG" id="KOG1010">
    <property type="taxonomic scope" value="Eukaryota"/>
</dbReference>
<organism evidence="3 4">
    <name type="scientific">Galdieria sulphuraria</name>
    <name type="common">Red alga</name>
    <dbReference type="NCBI Taxonomy" id="130081"/>
    <lineage>
        <taxon>Eukaryota</taxon>
        <taxon>Rhodophyta</taxon>
        <taxon>Bangiophyceae</taxon>
        <taxon>Galdieriales</taxon>
        <taxon>Galdieriaceae</taxon>
        <taxon>Galdieria</taxon>
    </lineage>
</organism>
<feature type="compositionally biased region" description="Polar residues" evidence="1">
    <location>
        <begin position="745"/>
        <end position="770"/>
    </location>
</feature>
<feature type="region of interest" description="Disordered" evidence="1">
    <location>
        <begin position="736"/>
        <end position="834"/>
    </location>
</feature>
<name>M2Y3M0_GALSU</name>
<dbReference type="InterPro" id="IPR028309">
    <property type="entry name" value="RB_fam"/>
</dbReference>
<dbReference type="GO" id="GO:2000134">
    <property type="term" value="P:negative regulation of G1/S transition of mitotic cell cycle"/>
    <property type="evidence" value="ECO:0007669"/>
    <property type="project" value="TreeGrafter"/>
</dbReference>
<dbReference type="GeneID" id="17089293"/>
<dbReference type="InterPro" id="IPR002720">
    <property type="entry name" value="RB_A"/>
</dbReference>
<dbReference type="Gramene" id="EME30573">
    <property type="protein sequence ID" value="EME30573"/>
    <property type="gene ID" value="Gasu_20350"/>
</dbReference>
<dbReference type="Pfam" id="PF01857">
    <property type="entry name" value="RB_B"/>
    <property type="match status" value="1"/>
</dbReference>
<proteinExistence type="predicted"/>
<dbReference type="Pfam" id="PF01858">
    <property type="entry name" value="RB_A"/>
    <property type="match status" value="1"/>
</dbReference>
<protein>
    <submittedName>
        <fullName evidence="3">Retinoblastoma-associated protein</fullName>
    </submittedName>
</protein>
<dbReference type="GO" id="GO:0000977">
    <property type="term" value="F:RNA polymerase II transcription regulatory region sequence-specific DNA binding"/>
    <property type="evidence" value="ECO:0007669"/>
    <property type="project" value="TreeGrafter"/>
</dbReference>
<dbReference type="SMART" id="SM01368">
    <property type="entry name" value="RB_A"/>
    <property type="match status" value="1"/>
</dbReference>
<evidence type="ECO:0000313" key="3">
    <source>
        <dbReference type="EMBL" id="EME30573.1"/>
    </source>
</evidence>
<dbReference type="Proteomes" id="UP000030680">
    <property type="component" value="Unassembled WGS sequence"/>
</dbReference>
<dbReference type="STRING" id="130081.M2Y3M0"/>
<dbReference type="InterPro" id="IPR036915">
    <property type="entry name" value="Cyclin-like_sf"/>
</dbReference>
<evidence type="ECO:0000259" key="2">
    <source>
        <dbReference type="SMART" id="SM01368"/>
    </source>
</evidence>
<reference evidence="4" key="1">
    <citation type="journal article" date="2013" name="Science">
        <title>Gene transfer from bacteria and archaea facilitated evolution of an extremophilic eukaryote.</title>
        <authorList>
            <person name="Schonknecht G."/>
            <person name="Chen W.H."/>
            <person name="Ternes C.M."/>
            <person name="Barbier G.G."/>
            <person name="Shrestha R.P."/>
            <person name="Stanke M."/>
            <person name="Brautigam A."/>
            <person name="Baker B.J."/>
            <person name="Banfield J.F."/>
            <person name="Garavito R.M."/>
            <person name="Carr K."/>
            <person name="Wilkerson C."/>
            <person name="Rensing S.A."/>
            <person name="Gagneul D."/>
            <person name="Dickenson N.E."/>
            <person name="Oesterhelt C."/>
            <person name="Lercher M.J."/>
            <person name="Weber A.P."/>
        </authorList>
    </citation>
    <scope>NUCLEOTIDE SEQUENCE [LARGE SCALE GENOMIC DNA]</scope>
    <source>
        <strain evidence="4">074W</strain>
    </source>
</reference>
<dbReference type="PANTHER" id="PTHR13742:SF17">
    <property type="entry name" value="RE32990P-RELATED"/>
    <property type="match status" value="1"/>
</dbReference>
<gene>
    <name evidence="3" type="ORF">Gasu_20350</name>
</gene>
<dbReference type="GO" id="GO:0005667">
    <property type="term" value="C:transcription regulator complex"/>
    <property type="evidence" value="ECO:0007669"/>
    <property type="project" value="TreeGrafter"/>
</dbReference>
<dbReference type="GO" id="GO:0006357">
    <property type="term" value="P:regulation of transcription by RNA polymerase II"/>
    <property type="evidence" value="ECO:0007669"/>
    <property type="project" value="InterPro"/>
</dbReference>
<dbReference type="GO" id="GO:0005634">
    <property type="term" value="C:nucleus"/>
    <property type="evidence" value="ECO:0007669"/>
    <property type="project" value="InterPro"/>
</dbReference>
<accession>M2Y3M0</accession>
<sequence length="884" mass="101068">MTEERAHKEIATSLKDELSLLSNTIELKETTLNEAYSLVDCFNAEVQLCSYKGLSENLRSWSLSFALFASWRQNDPLTFKQMEQANLDIFQLLSVCRKLSNSFKEFDNYAELISIVYRTLSQETLIQQKLYDIFPKLTTSVRKYRDLDFLEHYSNQIFDLSWILLLYMKNRLKQQQYIDCSMETSSLYNLAIATFCILILDKGKNEGSNKRQKIVHGEISLCELDWTQVNDICQIASAVDEDVIKFIRIIRKLVPSGVFSMLPINSLSVINACREMLVVDYESLRLDDLGTISFDELQIFCSIRSACKGSSLQPEKELHVLASLASGSFTESSSAHYTRLEELTKLAKLYFGDSTKLDISAITSSLTATKWLRDITRMRPEVSFEQKEDDIESSTNLKRFCDLCGLNTYNNVIDTAFNIVFSFFKKNPWYGNEILEERKKEIIGLYLHVLEKVLLTEERRLHRQNFGSLLANEYLHRSLIACSIVASLACYGCQDRYLFISVLRGVDISPFEYTKSIGSFVTSIEDIPRSVQKFLVKIEEISVESICWQDSSVVDYLERSLGEVQFHVSCSDTSSFGPLDLYDSAVSESIPYSVLVFFRKLLRIAREKVRDFCLRMEVSDVFEELVFITVNYALTRHFNLLVNRHVDVIVMCALYAVSKITKEQLKFNDIAAFYRDIFQRKANHLFDIEENLSRVYLEGHHYGDIIEFYNRDFIKHFRNFLLEHLKAIFEERMKARSDKNEKNQGEPSTPVRSLHSKTGQSPSGSDSVFYTPSPSVRTSPSRKIGKVTISPMSPEGRRQMARRTPMTPKTKSLYAFGESPSGSTVRNSKSLSSETGVSGIDENLQGAKPLSFNCGAFGRYNSLVPILITSEGRPPLPPQERGSS</sequence>
<dbReference type="InterPro" id="IPR002719">
    <property type="entry name" value="RB_B"/>
</dbReference>
<feature type="compositionally biased region" description="Polar residues" evidence="1">
    <location>
        <begin position="820"/>
        <end position="834"/>
    </location>
</feature>
<dbReference type="CDD" id="cd20548">
    <property type="entry name" value="CYCLIN_RB-like"/>
    <property type="match status" value="1"/>
</dbReference>
<dbReference type="KEGG" id="gsl:Gasu_20350"/>
<dbReference type="EMBL" id="KB454498">
    <property type="protein sequence ID" value="EME30573.1"/>
    <property type="molecule type" value="Genomic_DNA"/>
</dbReference>
<dbReference type="PANTHER" id="PTHR13742">
    <property type="entry name" value="RETINOBLASTOMA-ASSOCIATED PROTEIN RB -RELATED"/>
    <property type="match status" value="1"/>
</dbReference>